<organism evidence="2 3">
    <name type="scientific">Actinomadura namibiensis</name>
    <dbReference type="NCBI Taxonomy" id="182080"/>
    <lineage>
        <taxon>Bacteria</taxon>
        <taxon>Bacillati</taxon>
        <taxon>Actinomycetota</taxon>
        <taxon>Actinomycetes</taxon>
        <taxon>Streptosporangiales</taxon>
        <taxon>Thermomonosporaceae</taxon>
        <taxon>Actinomadura</taxon>
    </lineage>
</organism>
<reference evidence="2 3" key="1">
    <citation type="submission" date="2020-08" db="EMBL/GenBank/DDBJ databases">
        <title>Genomic Encyclopedia of Type Strains, Phase IV (KMG-IV): sequencing the most valuable type-strain genomes for metagenomic binning, comparative biology and taxonomic classification.</title>
        <authorList>
            <person name="Goeker M."/>
        </authorList>
    </citation>
    <scope>NUCLEOTIDE SEQUENCE [LARGE SCALE GENOMIC DNA]</scope>
    <source>
        <strain evidence="2 3">DSM 44197</strain>
    </source>
</reference>
<evidence type="ECO:0000313" key="3">
    <source>
        <dbReference type="Proteomes" id="UP000572680"/>
    </source>
</evidence>
<accession>A0A7W3LI00</accession>
<evidence type="ECO:0000256" key="1">
    <source>
        <dbReference type="SAM" id="MobiDB-lite"/>
    </source>
</evidence>
<dbReference type="Proteomes" id="UP000572680">
    <property type="component" value="Unassembled WGS sequence"/>
</dbReference>
<dbReference type="RefSeq" id="WP_067818101.1">
    <property type="nucleotide sequence ID" value="NZ_BAAALP010000074.1"/>
</dbReference>
<comment type="caution">
    <text evidence="2">The sequence shown here is derived from an EMBL/GenBank/DDBJ whole genome shotgun (WGS) entry which is preliminary data.</text>
</comment>
<gene>
    <name evidence="2" type="ORF">HNR61_000078</name>
</gene>
<proteinExistence type="predicted"/>
<protein>
    <submittedName>
        <fullName evidence="2">Uncharacterized protein</fullName>
    </submittedName>
</protein>
<evidence type="ECO:0000313" key="2">
    <source>
        <dbReference type="EMBL" id="MBA8948480.1"/>
    </source>
</evidence>
<dbReference type="AlphaFoldDB" id="A0A7W3LI00"/>
<sequence length="88" mass="9426">MSLDEAVRQLKMATHDAQVAFDLVGLGDLERAQENAVTARTAVDAALLALEQAAKDLTPEQAQDAGERAVAALEEHDSPVHEPTQEHV</sequence>
<dbReference type="EMBL" id="JACJIA010000001">
    <property type="protein sequence ID" value="MBA8948480.1"/>
    <property type="molecule type" value="Genomic_DNA"/>
</dbReference>
<name>A0A7W3LI00_ACTNM</name>
<feature type="region of interest" description="Disordered" evidence="1">
    <location>
        <begin position="59"/>
        <end position="88"/>
    </location>
</feature>
<feature type="compositionally biased region" description="Basic and acidic residues" evidence="1">
    <location>
        <begin position="73"/>
        <end position="88"/>
    </location>
</feature>
<keyword evidence="3" id="KW-1185">Reference proteome</keyword>